<feature type="chain" id="PRO_5012564322" evidence="1">
    <location>
        <begin position="26"/>
        <end position="140"/>
    </location>
</feature>
<keyword evidence="1" id="KW-0732">Signal</keyword>
<evidence type="ECO:0000313" key="3">
    <source>
        <dbReference type="Proteomes" id="UP000224854"/>
    </source>
</evidence>
<feature type="signal peptide" evidence="1">
    <location>
        <begin position="1"/>
        <end position="25"/>
    </location>
</feature>
<organism evidence="2 3">
    <name type="scientific">Ophiocordyceps australis</name>
    <dbReference type="NCBI Taxonomy" id="1399860"/>
    <lineage>
        <taxon>Eukaryota</taxon>
        <taxon>Fungi</taxon>
        <taxon>Dikarya</taxon>
        <taxon>Ascomycota</taxon>
        <taxon>Pezizomycotina</taxon>
        <taxon>Sordariomycetes</taxon>
        <taxon>Hypocreomycetidae</taxon>
        <taxon>Hypocreales</taxon>
        <taxon>Ophiocordycipitaceae</taxon>
        <taxon>Ophiocordyceps</taxon>
    </lineage>
</organism>
<accession>A0A2C5XDZ8</accession>
<dbReference type="AlphaFoldDB" id="A0A2C5XDZ8"/>
<dbReference type="Proteomes" id="UP000224854">
    <property type="component" value="Unassembled WGS sequence"/>
</dbReference>
<gene>
    <name evidence="2" type="ORF">CDD82_158</name>
</gene>
<evidence type="ECO:0000313" key="2">
    <source>
        <dbReference type="EMBL" id="PHH68969.1"/>
    </source>
</evidence>
<sequence>MKGAHITLPTLQIAAAAFCIAAAQAEEADRDIDVTYCVNGAREVVNSTNCDGTKAQGNFFFARGPYAENEAVGTSLVATPSYHIDSSDVEARLAHGLDKTGLVTRSGFGKRDVAGGLFPRACNVAGSSGGKGTARVKLGG</sequence>
<protein>
    <submittedName>
        <fullName evidence="2">Uncharacterized protein</fullName>
    </submittedName>
</protein>
<reference evidence="2 3" key="1">
    <citation type="submission" date="2017-06" db="EMBL/GenBank/DDBJ databases">
        <title>Ant-infecting Ophiocordyceps genomes reveal a high diversity of potential behavioral manipulation genes and a possible major role for enterotoxins.</title>
        <authorList>
            <person name="De Bekker C."/>
            <person name="Evans H.C."/>
            <person name="Brachmann A."/>
            <person name="Hughes D.P."/>
        </authorList>
    </citation>
    <scope>NUCLEOTIDE SEQUENCE [LARGE SCALE GENOMIC DNA]</scope>
    <source>
        <strain evidence="2 3">1348a</strain>
    </source>
</reference>
<dbReference type="EMBL" id="NJEU01001022">
    <property type="protein sequence ID" value="PHH68969.1"/>
    <property type="molecule type" value="Genomic_DNA"/>
</dbReference>
<evidence type="ECO:0000256" key="1">
    <source>
        <dbReference type="SAM" id="SignalP"/>
    </source>
</evidence>
<comment type="caution">
    <text evidence="2">The sequence shown here is derived from an EMBL/GenBank/DDBJ whole genome shotgun (WGS) entry which is preliminary data.</text>
</comment>
<dbReference type="OrthoDB" id="5147358at2759"/>
<keyword evidence="3" id="KW-1185">Reference proteome</keyword>
<proteinExistence type="predicted"/>
<name>A0A2C5XDZ8_9HYPO</name>